<dbReference type="EMBL" id="JACVXD010000001">
    <property type="protein sequence ID" value="MBD0822968.1"/>
    <property type="molecule type" value="Genomic_DNA"/>
</dbReference>
<dbReference type="SUPFAM" id="SSF81923">
    <property type="entry name" value="Double Clp-N motif"/>
    <property type="match status" value="1"/>
</dbReference>
<proteinExistence type="inferred from homology"/>
<dbReference type="InterPro" id="IPR027417">
    <property type="entry name" value="P-loop_NTPase"/>
</dbReference>
<dbReference type="Pfam" id="PF02861">
    <property type="entry name" value="Clp_N"/>
    <property type="match status" value="1"/>
</dbReference>
<dbReference type="GO" id="GO:0005524">
    <property type="term" value="F:ATP binding"/>
    <property type="evidence" value="ECO:0007669"/>
    <property type="project" value="UniProtKB-UniRule"/>
</dbReference>
<dbReference type="PANTHER" id="PTHR11638:SF18">
    <property type="entry name" value="HEAT SHOCK PROTEIN 104"/>
    <property type="match status" value="1"/>
</dbReference>
<keyword evidence="4 10" id="KW-0547">Nucleotide-binding</keyword>
<keyword evidence="7 10" id="KW-0143">Chaperone</keyword>
<dbReference type="InterPro" id="IPR004176">
    <property type="entry name" value="Clp_R_N"/>
</dbReference>
<organism evidence="13 14">
    <name type="scientific">Aestuariibaculum marinum</name>
    <dbReference type="NCBI Taxonomy" id="2683592"/>
    <lineage>
        <taxon>Bacteria</taxon>
        <taxon>Pseudomonadati</taxon>
        <taxon>Bacteroidota</taxon>
        <taxon>Flavobacteriia</taxon>
        <taxon>Flavobacteriales</taxon>
        <taxon>Flavobacteriaceae</taxon>
    </lineage>
</organism>
<dbReference type="FunFam" id="3.40.50.300:FF:000120">
    <property type="entry name" value="ATP-dependent chaperone ClpB"/>
    <property type="match status" value="1"/>
</dbReference>
<evidence type="ECO:0000256" key="8">
    <source>
        <dbReference type="ARBA" id="ARBA00026057"/>
    </source>
</evidence>
<dbReference type="FunFam" id="3.40.50.300:FF:000025">
    <property type="entry name" value="ATP-dependent Clp protease subunit"/>
    <property type="match status" value="1"/>
</dbReference>
<comment type="subcellular location">
    <subcellularLocation>
        <location evidence="11">Cytoplasm</location>
    </subcellularLocation>
</comment>
<dbReference type="Proteomes" id="UP000621516">
    <property type="component" value="Unassembled WGS sequence"/>
</dbReference>
<dbReference type="InterPro" id="IPR036628">
    <property type="entry name" value="Clp_N_dom_sf"/>
</dbReference>
<evidence type="ECO:0000256" key="11">
    <source>
        <dbReference type="RuleBase" id="RU362034"/>
    </source>
</evidence>
<dbReference type="FunFam" id="3.40.50.300:FF:000010">
    <property type="entry name" value="Chaperone clpB 1, putative"/>
    <property type="match status" value="1"/>
</dbReference>
<dbReference type="InterPro" id="IPR018368">
    <property type="entry name" value="ClpA/B_CS1"/>
</dbReference>
<dbReference type="SMART" id="SM01086">
    <property type="entry name" value="ClpB_D2-small"/>
    <property type="match status" value="1"/>
</dbReference>
<dbReference type="InterPro" id="IPR041546">
    <property type="entry name" value="ClpA/ClpB_AAA_lid"/>
</dbReference>
<evidence type="ECO:0000313" key="14">
    <source>
        <dbReference type="Proteomes" id="UP000621516"/>
    </source>
</evidence>
<dbReference type="SMART" id="SM00382">
    <property type="entry name" value="AAA"/>
    <property type="match status" value="2"/>
</dbReference>
<keyword evidence="11" id="KW-0963">Cytoplasm</keyword>
<reference evidence="13 14" key="1">
    <citation type="journal article" date="2018" name="J. Microbiol.">
        <title>Aestuariibaculum marinum sp. nov., a marine bacterium isolated from seawater in South Korea.</title>
        <authorList>
            <person name="Choi J."/>
            <person name="Lee D."/>
            <person name="Jang J.H."/>
            <person name="Cha S."/>
            <person name="Seo T."/>
        </authorList>
    </citation>
    <scope>NUCLEOTIDE SEQUENCE [LARGE SCALE GENOMIC DNA]</scope>
    <source>
        <strain evidence="13 14">IP7</strain>
    </source>
</reference>
<dbReference type="PROSITE" id="PS51903">
    <property type="entry name" value="CLP_R"/>
    <property type="match status" value="1"/>
</dbReference>
<evidence type="ECO:0000256" key="1">
    <source>
        <dbReference type="ARBA" id="ARBA00008675"/>
    </source>
</evidence>
<dbReference type="GO" id="GO:0016887">
    <property type="term" value="F:ATP hydrolysis activity"/>
    <property type="evidence" value="ECO:0007669"/>
    <property type="project" value="InterPro"/>
</dbReference>
<protein>
    <recommendedName>
        <fullName evidence="2 11">Chaperone protein ClpB</fullName>
    </recommendedName>
</protein>
<dbReference type="SUPFAM" id="SSF52540">
    <property type="entry name" value="P-loop containing nucleoside triphosphate hydrolases"/>
    <property type="match status" value="2"/>
</dbReference>
<evidence type="ECO:0000313" key="13">
    <source>
        <dbReference type="EMBL" id="MBD0822968.1"/>
    </source>
</evidence>
<dbReference type="PRINTS" id="PR00300">
    <property type="entry name" value="CLPPROTEASEA"/>
</dbReference>
<dbReference type="Pfam" id="PF00004">
    <property type="entry name" value="AAA"/>
    <property type="match status" value="1"/>
</dbReference>
<keyword evidence="5 10" id="KW-0067">ATP-binding</keyword>
<keyword evidence="3 9" id="KW-0677">Repeat</keyword>
<gene>
    <name evidence="11 13" type="primary">clpB</name>
    <name evidence="13" type="ORF">ICJ85_02950</name>
</gene>
<evidence type="ECO:0000256" key="10">
    <source>
        <dbReference type="RuleBase" id="RU004432"/>
    </source>
</evidence>
<comment type="caution">
    <text evidence="13">The sequence shown here is derived from an EMBL/GenBank/DDBJ whole genome shotgun (WGS) entry which is preliminary data.</text>
</comment>
<evidence type="ECO:0000256" key="4">
    <source>
        <dbReference type="ARBA" id="ARBA00022741"/>
    </source>
</evidence>
<dbReference type="InterPro" id="IPR001270">
    <property type="entry name" value="ClpA/B"/>
</dbReference>
<dbReference type="InterPro" id="IPR003593">
    <property type="entry name" value="AAA+_ATPase"/>
</dbReference>
<evidence type="ECO:0000256" key="6">
    <source>
        <dbReference type="ARBA" id="ARBA00023054"/>
    </source>
</evidence>
<dbReference type="Pfam" id="PF07724">
    <property type="entry name" value="AAA_2"/>
    <property type="match status" value="1"/>
</dbReference>
<name>A0A8J6PT81_9FLAO</name>
<sequence length="868" mass="97758">MNLNNYTIKSQEAIQQAQQIAQGFGHQQIENEHLFKGILEVDENVLPFILKKLNVNIGILEQALDKQIESFSKVTGSELMLSREAGKTLNEASIIAKKMKDEYVSIEHLIIAIFKSNSKIAQMLKDQGVTEKSLTASIQELRKGENVTSQSQEETYNALNKYAKNLNQLVKDGKLDPVIGRDEEIRRILQILSRRTKNNPILVGEPGTGKTAIAEGLAHRIVDGDIPENLKDKQIFALDMGALIAGAKYKGEFEERLKAVVKEVTTSEGDIVLFIDEIHTLVGAGGGQGAMDAANILKPALARGELRAIGATTLDEYQKYFEKDKALERRFQKVMVDEPDTESAISILRGIKEKYETHHKVRIKDEAIIGAVELSQRYITNRFLPDKAIDLMDEAASKLRMEINSKPEELDVLDRKIMQLEIEIEAIKREKDETKLKALKADLANIKEHRNEINAKWKSEKEVVDNIQNTKQDIENYKLEAERAERDGDYGKVAELRYGKIKEAQEQLESYQKQLQEQSENSLIKEEVTYDDIAEVVAKWTGIPVTKMLQSEREKLLKLEDELHKRVVGQEEAIEAVSDAVRRSRAGLQNPQKPIGTFLFLGTTGVGKTELAKALAEYLFDDENAMTRIDMSEYQERHAVSRLVGAPPGYVGYDEGGQLTEAVRRKPYSVVLLDEIEKAHPDTFNILLQVLDEGHLTDNKGRVADFKNTIIIMTSNIGSQIIQERFEATKDLNSAIESAKIDVLALLKQSVRPEFLNRIDDTIMFTPLSKENIRDIVGLQLKNITKMINKQGITFDATEEAITYLAEKGYNPEYGARPVKRVIQKEVLNALSKEILAGTVTTDSIILLDAFDDKLVFRNQNDLVSKEV</sequence>
<dbReference type="GO" id="GO:0042026">
    <property type="term" value="P:protein refolding"/>
    <property type="evidence" value="ECO:0007669"/>
    <property type="project" value="UniProtKB-UniRule"/>
</dbReference>
<comment type="function">
    <text evidence="11">Part of a stress-induced multi-chaperone system, it is involved in the recovery of the cell from heat-induced damage, in cooperation with DnaK, DnaJ and GrpE.</text>
</comment>
<dbReference type="PROSITE" id="PS00870">
    <property type="entry name" value="CLPAB_1"/>
    <property type="match status" value="1"/>
</dbReference>
<evidence type="ECO:0000256" key="3">
    <source>
        <dbReference type="ARBA" id="ARBA00022737"/>
    </source>
</evidence>
<evidence type="ECO:0000256" key="2">
    <source>
        <dbReference type="ARBA" id="ARBA00017574"/>
    </source>
</evidence>
<comment type="subunit">
    <text evidence="11">Homohexamer; The oligomerization is ATP-dependent.</text>
</comment>
<dbReference type="Pfam" id="PF10431">
    <property type="entry name" value="ClpB_D2-small"/>
    <property type="match status" value="1"/>
</dbReference>
<evidence type="ECO:0000256" key="7">
    <source>
        <dbReference type="ARBA" id="ARBA00023186"/>
    </source>
</evidence>
<dbReference type="InterPro" id="IPR028299">
    <property type="entry name" value="ClpA/B_CS2"/>
</dbReference>
<accession>A0A8J6PT81</accession>
<dbReference type="Gene3D" id="1.10.1780.10">
    <property type="entry name" value="Clp, N-terminal domain"/>
    <property type="match status" value="1"/>
</dbReference>
<keyword evidence="6 11" id="KW-0175">Coiled coil</keyword>
<dbReference type="CDD" id="cd19499">
    <property type="entry name" value="RecA-like_ClpB_Hsp104-like"/>
    <property type="match status" value="1"/>
</dbReference>
<evidence type="ECO:0000256" key="5">
    <source>
        <dbReference type="ARBA" id="ARBA00022840"/>
    </source>
</evidence>
<dbReference type="Pfam" id="PF17871">
    <property type="entry name" value="AAA_lid_9"/>
    <property type="match status" value="1"/>
</dbReference>
<dbReference type="Gene3D" id="1.10.8.60">
    <property type="match status" value="1"/>
</dbReference>
<keyword evidence="14" id="KW-1185">Reference proteome</keyword>
<dbReference type="InterPro" id="IPR017730">
    <property type="entry name" value="Chaperonin_ClpB"/>
</dbReference>
<dbReference type="RefSeq" id="WP_188222270.1">
    <property type="nucleotide sequence ID" value="NZ_JACVXD010000001.1"/>
</dbReference>
<dbReference type="Gene3D" id="3.40.50.300">
    <property type="entry name" value="P-loop containing nucleotide triphosphate hydrolases"/>
    <property type="match status" value="3"/>
</dbReference>
<dbReference type="AlphaFoldDB" id="A0A8J6PT81"/>
<dbReference type="PROSITE" id="PS00871">
    <property type="entry name" value="CLPAB_2"/>
    <property type="match status" value="1"/>
</dbReference>
<comment type="subunit">
    <text evidence="8">Homohexamer. The oligomerization is ATP-dependent.</text>
</comment>
<evidence type="ECO:0000259" key="12">
    <source>
        <dbReference type="PROSITE" id="PS51903"/>
    </source>
</evidence>
<feature type="domain" description="Clp R" evidence="12">
    <location>
        <begin position="3"/>
        <end position="144"/>
    </location>
</feature>
<feature type="coiled-coil region" evidence="11">
    <location>
        <begin position="410"/>
        <end position="521"/>
    </location>
</feature>
<keyword evidence="11" id="KW-0346">Stress response</keyword>
<dbReference type="GO" id="GO:0034605">
    <property type="term" value="P:cellular response to heat"/>
    <property type="evidence" value="ECO:0007669"/>
    <property type="project" value="TreeGrafter"/>
</dbReference>
<dbReference type="CDD" id="cd00009">
    <property type="entry name" value="AAA"/>
    <property type="match status" value="1"/>
</dbReference>
<evidence type="ECO:0000256" key="9">
    <source>
        <dbReference type="PROSITE-ProRule" id="PRU01251"/>
    </source>
</evidence>
<dbReference type="NCBIfam" id="TIGR03346">
    <property type="entry name" value="chaperone_ClpB"/>
    <property type="match status" value="1"/>
</dbReference>
<dbReference type="InterPro" id="IPR050130">
    <property type="entry name" value="ClpA_ClpB"/>
</dbReference>
<dbReference type="InterPro" id="IPR019489">
    <property type="entry name" value="Clp_ATPase_C"/>
</dbReference>
<dbReference type="GO" id="GO:0005737">
    <property type="term" value="C:cytoplasm"/>
    <property type="evidence" value="ECO:0007669"/>
    <property type="project" value="UniProtKB-SubCell"/>
</dbReference>
<comment type="similarity">
    <text evidence="1 10">Belongs to the ClpA/ClpB family.</text>
</comment>
<dbReference type="InterPro" id="IPR003959">
    <property type="entry name" value="ATPase_AAA_core"/>
</dbReference>
<dbReference type="PANTHER" id="PTHR11638">
    <property type="entry name" value="ATP-DEPENDENT CLP PROTEASE"/>
    <property type="match status" value="1"/>
</dbReference>